<evidence type="ECO:0000256" key="3">
    <source>
        <dbReference type="ARBA" id="ARBA00022741"/>
    </source>
</evidence>
<feature type="domain" description="Protein kinase" evidence="9">
    <location>
        <begin position="69"/>
        <end position="331"/>
    </location>
</feature>
<dbReference type="PANTHER" id="PTHR44329:SF84">
    <property type="entry name" value="PROTEIN KINASE LIKE PROTEIN"/>
    <property type="match status" value="1"/>
</dbReference>
<proteinExistence type="inferred from homology"/>
<dbReference type="AlphaFoldDB" id="A0AAE0AV10"/>
<comment type="similarity">
    <text evidence="7">Belongs to the protein kinase superfamily.</text>
</comment>
<dbReference type="EMBL" id="JANJYJ010000003">
    <property type="protein sequence ID" value="KAK3224069.1"/>
    <property type="molecule type" value="Genomic_DNA"/>
</dbReference>
<dbReference type="PRINTS" id="PR00109">
    <property type="entry name" value="TYRKINASE"/>
</dbReference>
<evidence type="ECO:0000256" key="2">
    <source>
        <dbReference type="ARBA" id="ARBA00022679"/>
    </source>
</evidence>
<protein>
    <recommendedName>
        <fullName evidence="9">Protein kinase domain-containing protein</fullName>
    </recommendedName>
</protein>
<keyword evidence="5 6" id="KW-0067">ATP-binding</keyword>
<dbReference type="Proteomes" id="UP001281410">
    <property type="component" value="Unassembled WGS sequence"/>
</dbReference>
<keyword evidence="4" id="KW-0418">Kinase</keyword>
<dbReference type="SUPFAM" id="SSF56112">
    <property type="entry name" value="Protein kinase-like (PK-like)"/>
    <property type="match status" value="1"/>
</dbReference>
<keyword evidence="2" id="KW-0808">Transferase</keyword>
<dbReference type="Pfam" id="PF07714">
    <property type="entry name" value="PK_Tyr_Ser-Thr"/>
    <property type="match status" value="1"/>
</dbReference>
<evidence type="ECO:0000256" key="6">
    <source>
        <dbReference type="PROSITE-ProRule" id="PRU10141"/>
    </source>
</evidence>
<evidence type="ECO:0000256" key="7">
    <source>
        <dbReference type="RuleBase" id="RU000304"/>
    </source>
</evidence>
<evidence type="ECO:0000259" key="9">
    <source>
        <dbReference type="PROSITE" id="PS50011"/>
    </source>
</evidence>
<feature type="binding site" evidence="6">
    <location>
        <position position="96"/>
    </location>
    <ligand>
        <name>ATP</name>
        <dbReference type="ChEBI" id="CHEBI:30616"/>
    </ligand>
</feature>
<evidence type="ECO:0000256" key="4">
    <source>
        <dbReference type="ARBA" id="ARBA00022777"/>
    </source>
</evidence>
<evidence type="ECO:0000256" key="5">
    <source>
        <dbReference type="ARBA" id="ARBA00022840"/>
    </source>
</evidence>
<feature type="region of interest" description="Disordered" evidence="8">
    <location>
        <begin position="364"/>
        <end position="388"/>
    </location>
</feature>
<evidence type="ECO:0000313" key="10">
    <source>
        <dbReference type="EMBL" id="KAK3224069.1"/>
    </source>
</evidence>
<accession>A0AAE0AV10</accession>
<dbReference type="PROSITE" id="PS00108">
    <property type="entry name" value="PROTEIN_KINASE_ST"/>
    <property type="match status" value="1"/>
</dbReference>
<evidence type="ECO:0000313" key="11">
    <source>
        <dbReference type="Proteomes" id="UP001281410"/>
    </source>
</evidence>
<gene>
    <name evidence="10" type="ORF">Dsin_011094</name>
</gene>
<dbReference type="Gene3D" id="1.10.510.10">
    <property type="entry name" value="Transferase(Phosphotransferase) domain 1"/>
    <property type="match status" value="1"/>
</dbReference>
<evidence type="ECO:0000256" key="1">
    <source>
        <dbReference type="ARBA" id="ARBA00022527"/>
    </source>
</evidence>
<dbReference type="InterPro" id="IPR001245">
    <property type="entry name" value="Ser-Thr/Tyr_kinase_cat_dom"/>
</dbReference>
<dbReference type="InterPro" id="IPR011009">
    <property type="entry name" value="Kinase-like_dom_sf"/>
</dbReference>
<dbReference type="InterPro" id="IPR008271">
    <property type="entry name" value="Ser/Thr_kinase_AS"/>
</dbReference>
<dbReference type="GO" id="GO:0004674">
    <property type="term" value="F:protein serine/threonine kinase activity"/>
    <property type="evidence" value="ECO:0007669"/>
    <property type="project" value="UniProtKB-KW"/>
</dbReference>
<dbReference type="InterPro" id="IPR017441">
    <property type="entry name" value="Protein_kinase_ATP_BS"/>
</dbReference>
<name>A0AAE0AV10_9ROSI</name>
<evidence type="ECO:0000256" key="8">
    <source>
        <dbReference type="SAM" id="MobiDB-lite"/>
    </source>
</evidence>
<dbReference type="PROSITE" id="PS50011">
    <property type="entry name" value="PROTEIN_KINASE_DOM"/>
    <property type="match status" value="1"/>
</dbReference>
<dbReference type="InterPro" id="IPR000719">
    <property type="entry name" value="Prot_kinase_dom"/>
</dbReference>
<dbReference type="PANTHER" id="PTHR44329">
    <property type="entry name" value="SERINE/THREONINE-PROTEIN KINASE TNNI3K-RELATED"/>
    <property type="match status" value="1"/>
</dbReference>
<dbReference type="GO" id="GO:0005524">
    <property type="term" value="F:ATP binding"/>
    <property type="evidence" value="ECO:0007669"/>
    <property type="project" value="UniProtKB-UniRule"/>
</dbReference>
<keyword evidence="11" id="KW-1185">Reference proteome</keyword>
<dbReference type="PROSITE" id="PS00107">
    <property type="entry name" value="PROTEIN_KINASE_ATP"/>
    <property type="match status" value="1"/>
</dbReference>
<keyword evidence="3 6" id="KW-0547">Nucleotide-binding</keyword>
<dbReference type="CDD" id="cd13999">
    <property type="entry name" value="STKc_MAP3K-like"/>
    <property type="match status" value="1"/>
</dbReference>
<reference evidence="10" key="1">
    <citation type="journal article" date="2023" name="Plant J.">
        <title>Genome sequences and population genomics provide insights into the demographic history, inbreeding, and mutation load of two 'living fossil' tree species of Dipteronia.</title>
        <authorList>
            <person name="Feng Y."/>
            <person name="Comes H.P."/>
            <person name="Chen J."/>
            <person name="Zhu S."/>
            <person name="Lu R."/>
            <person name="Zhang X."/>
            <person name="Li P."/>
            <person name="Qiu J."/>
            <person name="Olsen K.M."/>
            <person name="Qiu Y."/>
        </authorList>
    </citation>
    <scope>NUCLEOTIDE SEQUENCE</scope>
    <source>
        <strain evidence="10">NBL</strain>
    </source>
</reference>
<dbReference type="SMART" id="SM00220">
    <property type="entry name" value="S_TKc"/>
    <property type="match status" value="1"/>
</dbReference>
<dbReference type="InterPro" id="IPR051681">
    <property type="entry name" value="Ser/Thr_Kinases-Pseudokinases"/>
</dbReference>
<comment type="caution">
    <text evidence="10">The sequence shown here is derived from an EMBL/GenBank/DDBJ whole genome shotgun (WGS) entry which is preliminary data.</text>
</comment>
<organism evidence="10 11">
    <name type="scientific">Dipteronia sinensis</name>
    <dbReference type="NCBI Taxonomy" id="43782"/>
    <lineage>
        <taxon>Eukaryota</taxon>
        <taxon>Viridiplantae</taxon>
        <taxon>Streptophyta</taxon>
        <taxon>Embryophyta</taxon>
        <taxon>Tracheophyta</taxon>
        <taxon>Spermatophyta</taxon>
        <taxon>Magnoliopsida</taxon>
        <taxon>eudicotyledons</taxon>
        <taxon>Gunneridae</taxon>
        <taxon>Pentapetalae</taxon>
        <taxon>rosids</taxon>
        <taxon>malvids</taxon>
        <taxon>Sapindales</taxon>
        <taxon>Sapindaceae</taxon>
        <taxon>Hippocastanoideae</taxon>
        <taxon>Acereae</taxon>
        <taxon>Dipteronia</taxon>
    </lineage>
</organism>
<dbReference type="FunFam" id="1.10.510.10:FF:001469">
    <property type="entry name" value="TKL family protein kinase"/>
    <property type="match status" value="1"/>
</dbReference>
<keyword evidence="1 7" id="KW-0723">Serine/threonine-protein kinase</keyword>
<sequence>MQEKRALVMEGRVLLNEQEYLYLSLTQFLQHNTLSHLRSTTYEADDEEEEDNSFVFNIEQSLLVDPGHVYVEKMIGEGSYSVVHQGFYKNKAVAVKIIQPAKTSAVTREHKEKFQREVNLLARMKHDNILKFIGASVEPTMVILTELVRGDTLQKFLWNRRPGRLDEKLSLSLALSIAQAMEYLHANGIIHRDLKPSNILLTEDTKEIKLADFGLAREEIMDEMTCEAGTYRWMAPELFSRDPIPNGVKKHYDHKVDVYSFAIVMWELMTNKVPFKGRDNISVAYAASKNQRPSLENLPQEVVALLRSCWDEDPKVRPEFSEITVTLTKLLEKLCPIETTPTDVVETEDSSCLAANHVINKTGSKRNVKEDSDSLAVPEKKRKTEKKRKKRGKTLTWFLRRLGNCFTF</sequence>